<dbReference type="VEuPathDB" id="VectorBase:GAUT009715"/>
<proteinExistence type="predicted"/>
<dbReference type="AlphaFoldDB" id="A0A1A9UMS7"/>
<feature type="domain" description="ATP-dependent DNA ligase family profile" evidence="1">
    <location>
        <begin position="66"/>
        <end position="105"/>
    </location>
</feature>
<dbReference type="Gene3D" id="3.30.470.30">
    <property type="entry name" value="DNA ligase/mRNA capping enzyme"/>
    <property type="match status" value="1"/>
</dbReference>
<dbReference type="Pfam" id="PF01068">
    <property type="entry name" value="DNA_ligase_A_M"/>
    <property type="match status" value="1"/>
</dbReference>
<reference evidence="2" key="1">
    <citation type="submission" date="2020-05" db="UniProtKB">
        <authorList>
            <consortium name="EnsemblMetazoa"/>
        </authorList>
    </citation>
    <scope>IDENTIFICATION</scope>
    <source>
        <strain evidence="2">TTRI</strain>
    </source>
</reference>
<dbReference type="GO" id="GO:0006310">
    <property type="term" value="P:DNA recombination"/>
    <property type="evidence" value="ECO:0007669"/>
    <property type="project" value="InterPro"/>
</dbReference>
<organism evidence="2 3">
    <name type="scientific">Glossina austeni</name>
    <name type="common">Savannah tsetse fly</name>
    <dbReference type="NCBI Taxonomy" id="7395"/>
    <lineage>
        <taxon>Eukaryota</taxon>
        <taxon>Metazoa</taxon>
        <taxon>Ecdysozoa</taxon>
        <taxon>Arthropoda</taxon>
        <taxon>Hexapoda</taxon>
        <taxon>Insecta</taxon>
        <taxon>Pterygota</taxon>
        <taxon>Neoptera</taxon>
        <taxon>Endopterygota</taxon>
        <taxon>Diptera</taxon>
        <taxon>Brachycera</taxon>
        <taxon>Muscomorpha</taxon>
        <taxon>Hippoboscoidea</taxon>
        <taxon>Glossinidae</taxon>
        <taxon>Glossina</taxon>
    </lineage>
</organism>
<dbReference type="EnsemblMetazoa" id="GAUT009715-RA">
    <property type="protein sequence ID" value="GAUT009715-PA"/>
    <property type="gene ID" value="GAUT009715"/>
</dbReference>
<accession>A0A1A9UMS7</accession>
<sequence>MHYTLYVYVIRYTVYVMRIIRRELNFSFRLELGSSVHCDEYDNEQTVNTVDSGYFLRRHRFGCKGSASSETLDSEIVAWDVTNKVILPFQMLTTRKRKNIDIGEIKGQMSSKLKLELTTGV</sequence>
<dbReference type="InterPro" id="IPR012310">
    <property type="entry name" value="DNA_ligase_ATP-dep_cent"/>
</dbReference>
<evidence type="ECO:0000259" key="1">
    <source>
        <dbReference type="Pfam" id="PF01068"/>
    </source>
</evidence>
<dbReference type="GO" id="GO:0003910">
    <property type="term" value="F:DNA ligase (ATP) activity"/>
    <property type="evidence" value="ECO:0007669"/>
    <property type="project" value="InterPro"/>
</dbReference>
<dbReference type="Proteomes" id="UP000078200">
    <property type="component" value="Unassembled WGS sequence"/>
</dbReference>
<keyword evidence="3" id="KW-1185">Reference proteome</keyword>
<dbReference type="GO" id="GO:0006281">
    <property type="term" value="P:DNA repair"/>
    <property type="evidence" value="ECO:0007669"/>
    <property type="project" value="InterPro"/>
</dbReference>
<name>A0A1A9UMS7_GLOAU</name>
<evidence type="ECO:0000313" key="3">
    <source>
        <dbReference type="Proteomes" id="UP000078200"/>
    </source>
</evidence>
<dbReference type="GO" id="GO:0005524">
    <property type="term" value="F:ATP binding"/>
    <property type="evidence" value="ECO:0007669"/>
    <property type="project" value="InterPro"/>
</dbReference>
<protein>
    <recommendedName>
        <fullName evidence="1">ATP-dependent DNA ligase family profile domain-containing protein</fullName>
    </recommendedName>
</protein>
<evidence type="ECO:0000313" key="2">
    <source>
        <dbReference type="EnsemblMetazoa" id="GAUT009715-PA"/>
    </source>
</evidence>
<dbReference type="STRING" id="7395.A0A1A9UMS7"/>